<dbReference type="EMBL" id="CAXAJV020001287">
    <property type="protein sequence ID" value="CAL7936392.1"/>
    <property type="molecule type" value="Genomic_DNA"/>
</dbReference>
<dbReference type="Proteomes" id="UP001642520">
    <property type="component" value="Unassembled WGS sequence"/>
</dbReference>
<proteinExistence type="predicted"/>
<comment type="caution">
    <text evidence="2">The sequence shown here is derived from an EMBL/GenBank/DDBJ whole genome shotgun (WGS) entry which is preliminary data.</text>
</comment>
<protein>
    <submittedName>
        <fullName evidence="2">Uncharacterized protein</fullName>
    </submittedName>
</protein>
<gene>
    <name evidence="2" type="ORF">XYLVIOL_LOCUS2130</name>
</gene>
<feature type="region of interest" description="Disordered" evidence="1">
    <location>
        <begin position="1"/>
        <end position="42"/>
    </location>
</feature>
<accession>A0ABP1N7G8</accession>
<evidence type="ECO:0000313" key="3">
    <source>
        <dbReference type="Proteomes" id="UP001642520"/>
    </source>
</evidence>
<sequence length="146" mass="16695">MEPQNQEIVASGSPAEVPNDPGKMFIGGLSWQTSPGKQRRRHSSFYSINARTSLKMRGGTSDATDGGKKLFEINGRRRRKIKKREKRVGKMRNSWRRNLVRSKKLDFDVGWWIRTARVSPIGKAENGGPFLKQWPSFVRSLRPQKA</sequence>
<keyword evidence="3" id="KW-1185">Reference proteome</keyword>
<evidence type="ECO:0000313" key="2">
    <source>
        <dbReference type="EMBL" id="CAL7936392.1"/>
    </source>
</evidence>
<name>A0ABP1N7G8_XYLVO</name>
<evidence type="ECO:0000256" key="1">
    <source>
        <dbReference type="SAM" id="MobiDB-lite"/>
    </source>
</evidence>
<organism evidence="2 3">
    <name type="scientific">Xylocopa violacea</name>
    <name type="common">Violet carpenter bee</name>
    <name type="synonym">Apis violacea</name>
    <dbReference type="NCBI Taxonomy" id="135666"/>
    <lineage>
        <taxon>Eukaryota</taxon>
        <taxon>Metazoa</taxon>
        <taxon>Ecdysozoa</taxon>
        <taxon>Arthropoda</taxon>
        <taxon>Hexapoda</taxon>
        <taxon>Insecta</taxon>
        <taxon>Pterygota</taxon>
        <taxon>Neoptera</taxon>
        <taxon>Endopterygota</taxon>
        <taxon>Hymenoptera</taxon>
        <taxon>Apocrita</taxon>
        <taxon>Aculeata</taxon>
        <taxon>Apoidea</taxon>
        <taxon>Anthophila</taxon>
        <taxon>Apidae</taxon>
        <taxon>Xylocopa</taxon>
        <taxon>Xylocopa</taxon>
    </lineage>
</organism>
<reference evidence="2 3" key="1">
    <citation type="submission" date="2024-08" db="EMBL/GenBank/DDBJ databases">
        <authorList>
            <person name="Will J Nash"/>
            <person name="Angela Man"/>
            <person name="Seanna McTaggart"/>
            <person name="Kendall Baker"/>
            <person name="Tom Barker"/>
            <person name="Leah Catchpole"/>
            <person name="Alex Durrant"/>
            <person name="Karim Gharbi"/>
            <person name="Naomi Irish"/>
            <person name="Gemy Kaithakottil"/>
            <person name="Debby Ku"/>
            <person name="Aaliyah Providence"/>
            <person name="Felix Shaw"/>
            <person name="David Swarbreck"/>
            <person name="Chris Watkins"/>
            <person name="Ann M. McCartney"/>
            <person name="Giulio Formenti"/>
            <person name="Alice Mouton"/>
            <person name="Noel Vella"/>
            <person name="Bjorn M von Reumont"/>
            <person name="Adriana Vella"/>
            <person name="Wilfried Haerty"/>
        </authorList>
    </citation>
    <scope>NUCLEOTIDE SEQUENCE [LARGE SCALE GENOMIC DNA]</scope>
</reference>